<dbReference type="Gene3D" id="3.30.1330.120">
    <property type="entry name" value="2-methylcitrate dehydratase PrpD"/>
    <property type="match status" value="1"/>
</dbReference>
<evidence type="ECO:0000259" key="3">
    <source>
        <dbReference type="Pfam" id="PF19305"/>
    </source>
</evidence>
<dbReference type="Pfam" id="PF19305">
    <property type="entry name" value="MmgE_PrpD_C"/>
    <property type="match status" value="1"/>
</dbReference>
<dbReference type="HOGENOM" id="CLU_026574_2_1_4"/>
<dbReference type="InterPro" id="IPR045337">
    <property type="entry name" value="MmgE_PrpD_C"/>
</dbReference>
<dbReference type="Pfam" id="PF03972">
    <property type="entry name" value="MmgE_PrpD_N"/>
    <property type="match status" value="1"/>
</dbReference>
<evidence type="ECO:0000259" key="2">
    <source>
        <dbReference type="Pfam" id="PF03972"/>
    </source>
</evidence>
<sequence>MQADSIDPGAVRNGELTRSLARFVAQTQWRDLPDTVRNEAKRSLVNYFAVALAGAHDPTLEKAVSVYSRFRANDEATVVGRSERADMLSAAALNAMSANVYDFDDTHIPTIIHPTAPVAAALFALAEQHAQTGEALLLAFALGVEVECRIGNAVSPEHYQCGWHITSTCGVFGAAAAVAKALALSEREIVWALGNASAQAGGLVETLGTMSKSISVGNAARNGLLSALLAQHGFSGPDAPLEGKHGFVQVATPNPHWHALTHDLGREWALLKNTYKPYPCGVVLNPVIDACLHLRGDARWSLGDVEMIEITGHPLLRERTDRPGVRTGRESQVSAQHAVAVVLSRGKAGLEEFSDAAVADPSLRALANRLRFVDEPAWPVESAQVTIVLRSGDRLSHRVQAARGSLDAPLANGELADKLHRLSAYGRSGIDPQPLVERLWKFESEPDAAAVVRLTSASGQN</sequence>
<protein>
    <submittedName>
        <fullName evidence="4">MmgE/PrpD family protein</fullName>
    </submittedName>
</protein>
<feature type="domain" description="MmgE/PrpD C-terminal" evidence="3">
    <location>
        <begin position="278"/>
        <end position="424"/>
    </location>
</feature>
<dbReference type="InterPro" id="IPR042183">
    <property type="entry name" value="MmgE/PrpD_sf_1"/>
</dbReference>
<comment type="similarity">
    <text evidence="1">Belongs to the PrpD family.</text>
</comment>
<reference evidence="4" key="1">
    <citation type="submission" date="2010-09" db="EMBL/GenBank/DDBJ databases">
        <title>Complete sequence of chromosome1 of Burkholderia sp. CCGE1003.</title>
        <authorList>
            <consortium name="US DOE Joint Genome Institute"/>
            <person name="Lucas S."/>
            <person name="Copeland A."/>
            <person name="Lapidus A."/>
            <person name="Cheng J.-F."/>
            <person name="Bruce D."/>
            <person name="Goodwin L."/>
            <person name="Pitluck S."/>
            <person name="Daligault H."/>
            <person name="Davenport K."/>
            <person name="Detter J.C."/>
            <person name="Han C."/>
            <person name="Tapia R."/>
            <person name="Land M."/>
            <person name="Hauser L."/>
            <person name="Jeffries C."/>
            <person name="Kyrpides N."/>
            <person name="Ivanova N."/>
            <person name="Ovchinnikova G."/>
            <person name="Martinez-Romero E."/>
            <person name="Rogel M.A."/>
            <person name="Auchtung J."/>
            <person name="Tiedje J.M."/>
            <person name="Woyke T."/>
        </authorList>
    </citation>
    <scope>NUCLEOTIDE SEQUENCE</scope>
    <source>
        <strain evidence="4">CCGE1003</strain>
    </source>
</reference>
<organism evidence="4">
    <name type="scientific">Burkholderia sp. (strain CCGE1003)</name>
    <dbReference type="NCBI Taxonomy" id="640512"/>
    <lineage>
        <taxon>Bacteria</taxon>
        <taxon>Pseudomonadati</taxon>
        <taxon>Pseudomonadota</taxon>
        <taxon>Betaproteobacteria</taxon>
        <taxon>Burkholderiales</taxon>
        <taxon>Burkholderiaceae</taxon>
        <taxon>Burkholderia</taxon>
    </lineage>
</organism>
<dbReference type="InterPro" id="IPR005656">
    <property type="entry name" value="MmgE_PrpD"/>
</dbReference>
<evidence type="ECO:0000256" key="1">
    <source>
        <dbReference type="ARBA" id="ARBA00006174"/>
    </source>
</evidence>
<dbReference type="InterPro" id="IPR036148">
    <property type="entry name" value="MmgE/PrpD_sf"/>
</dbReference>
<dbReference type="PANTHER" id="PTHR16943:SF8">
    <property type="entry name" value="2-METHYLCITRATE DEHYDRATASE"/>
    <property type="match status" value="1"/>
</dbReference>
<dbReference type="Gene3D" id="1.10.4100.10">
    <property type="entry name" value="2-methylcitrate dehydratase PrpD"/>
    <property type="match status" value="1"/>
</dbReference>
<feature type="domain" description="MmgE/PrpD N-terminal" evidence="2">
    <location>
        <begin position="19"/>
        <end position="257"/>
    </location>
</feature>
<dbReference type="PANTHER" id="PTHR16943">
    <property type="entry name" value="2-METHYLCITRATE DEHYDRATASE-RELATED"/>
    <property type="match status" value="1"/>
</dbReference>
<dbReference type="KEGG" id="bgf:BC1003_2077"/>
<proteinExistence type="inferred from homology"/>
<dbReference type="GO" id="GO:0016829">
    <property type="term" value="F:lyase activity"/>
    <property type="evidence" value="ECO:0007669"/>
    <property type="project" value="InterPro"/>
</dbReference>
<dbReference type="OrthoDB" id="9797528at2"/>
<evidence type="ECO:0000313" key="4">
    <source>
        <dbReference type="EMBL" id="ADN58038.1"/>
    </source>
</evidence>
<dbReference type="STRING" id="640512.BC1003_2077"/>
<dbReference type="AlphaFoldDB" id="E1TBP0"/>
<dbReference type="InterPro" id="IPR042188">
    <property type="entry name" value="MmgE/PrpD_sf_2"/>
</dbReference>
<accession>E1TBP0</accession>
<dbReference type="EMBL" id="CP002217">
    <property type="protein sequence ID" value="ADN58038.1"/>
    <property type="molecule type" value="Genomic_DNA"/>
</dbReference>
<dbReference type="SUPFAM" id="SSF103378">
    <property type="entry name" value="2-methylcitrate dehydratase PrpD"/>
    <property type="match status" value="1"/>
</dbReference>
<name>E1TBP0_BURSG</name>
<gene>
    <name evidence="4" type="ordered locus">BC1003_2077</name>
</gene>
<dbReference type="eggNOG" id="COG2079">
    <property type="taxonomic scope" value="Bacteria"/>
</dbReference>
<dbReference type="InterPro" id="IPR045336">
    <property type="entry name" value="MmgE_PrpD_N"/>
</dbReference>